<feature type="region of interest" description="Disordered" evidence="1">
    <location>
        <begin position="1"/>
        <end position="23"/>
    </location>
</feature>
<dbReference type="EMBL" id="GBRH01247074">
    <property type="protein sequence ID" value="JAD50821.1"/>
    <property type="molecule type" value="Transcribed_RNA"/>
</dbReference>
<feature type="compositionally biased region" description="Polar residues" evidence="1">
    <location>
        <begin position="1"/>
        <end position="19"/>
    </location>
</feature>
<sequence length="57" mass="6241">MNTLNTIVPSSSSATTTRDVSYEPVAEPIPLQIRARREADPNPYSKITPATITLKLN</sequence>
<proteinExistence type="predicted"/>
<evidence type="ECO:0000256" key="1">
    <source>
        <dbReference type="SAM" id="MobiDB-lite"/>
    </source>
</evidence>
<protein>
    <submittedName>
        <fullName evidence="2">Uncharacterized protein</fullName>
    </submittedName>
</protein>
<dbReference type="AlphaFoldDB" id="A0A0A9AI34"/>
<organism evidence="2">
    <name type="scientific">Arundo donax</name>
    <name type="common">Giant reed</name>
    <name type="synonym">Donax arundinaceus</name>
    <dbReference type="NCBI Taxonomy" id="35708"/>
    <lineage>
        <taxon>Eukaryota</taxon>
        <taxon>Viridiplantae</taxon>
        <taxon>Streptophyta</taxon>
        <taxon>Embryophyta</taxon>
        <taxon>Tracheophyta</taxon>
        <taxon>Spermatophyta</taxon>
        <taxon>Magnoliopsida</taxon>
        <taxon>Liliopsida</taxon>
        <taxon>Poales</taxon>
        <taxon>Poaceae</taxon>
        <taxon>PACMAD clade</taxon>
        <taxon>Arundinoideae</taxon>
        <taxon>Arundineae</taxon>
        <taxon>Arundo</taxon>
    </lineage>
</organism>
<reference evidence="2" key="2">
    <citation type="journal article" date="2015" name="Data Brief">
        <title>Shoot transcriptome of the giant reed, Arundo donax.</title>
        <authorList>
            <person name="Barrero R.A."/>
            <person name="Guerrero F.D."/>
            <person name="Moolhuijzen P."/>
            <person name="Goolsby J.A."/>
            <person name="Tidwell J."/>
            <person name="Bellgard S.E."/>
            <person name="Bellgard M.I."/>
        </authorList>
    </citation>
    <scope>NUCLEOTIDE SEQUENCE</scope>
    <source>
        <tissue evidence="2">Shoot tissue taken approximately 20 cm above the soil surface</tissue>
    </source>
</reference>
<name>A0A0A9AI34_ARUDO</name>
<accession>A0A0A9AI34</accession>
<reference evidence="2" key="1">
    <citation type="submission" date="2014-09" db="EMBL/GenBank/DDBJ databases">
        <authorList>
            <person name="Magalhaes I.L.F."/>
            <person name="Oliveira U."/>
            <person name="Santos F.R."/>
            <person name="Vidigal T.H.D.A."/>
            <person name="Brescovit A.D."/>
            <person name="Santos A.J."/>
        </authorList>
    </citation>
    <scope>NUCLEOTIDE SEQUENCE</scope>
    <source>
        <tissue evidence="2">Shoot tissue taken approximately 20 cm above the soil surface</tissue>
    </source>
</reference>
<evidence type="ECO:0000313" key="2">
    <source>
        <dbReference type="EMBL" id="JAD50821.1"/>
    </source>
</evidence>